<evidence type="ECO:0000256" key="1">
    <source>
        <dbReference type="SAM" id="Coils"/>
    </source>
</evidence>
<keyword evidence="1" id="KW-0175">Coiled coil</keyword>
<organism evidence="3 4">
    <name type="scientific">Streptomyces corynorhini</name>
    <dbReference type="NCBI Taxonomy" id="2282652"/>
    <lineage>
        <taxon>Bacteria</taxon>
        <taxon>Bacillati</taxon>
        <taxon>Actinomycetota</taxon>
        <taxon>Actinomycetes</taxon>
        <taxon>Kitasatosporales</taxon>
        <taxon>Streptomycetaceae</taxon>
        <taxon>Streptomyces</taxon>
    </lineage>
</organism>
<feature type="compositionally biased region" description="Low complexity" evidence="2">
    <location>
        <begin position="79"/>
        <end position="106"/>
    </location>
</feature>
<name>A0A370BJR0_9ACTN</name>
<feature type="region of interest" description="Disordered" evidence="2">
    <location>
        <begin position="60"/>
        <end position="170"/>
    </location>
</feature>
<feature type="coiled-coil region" evidence="1">
    <location>
        <begin position="15"/>
        <end position="49"/>
    </location>
</feature>
<dbReference type="EMBL" id="QQNA01000003">
    <property type="protein sequence ID" value="RDG39993.1"/>
    <property type="molecule type" value="Genomic_DNA"/>
</dbReference>
<reference evidence="3 4" key="1">
    <citation type="submission" date="2018-07" db="EMBL/GenBank/DDBJ databases">
        <title>Streptomyces species from bats.</title>
        <authorList>
            <person name="Dunlap C."/>
        </authorList>
    </citation>
    <scope>NUCLEOTIDE SEQUENCE [LARGE SCALE GENOMIC DNA]</scope>
    <source>
        <strain evidence="3 4">AC230</strain>
    </source>
</reference>
<proteinExistence type="predicted"/>
<protein>
    <submittedName>
        <fullName evidence="3">Uncharacterized protein</fullName>
    </submittedName>
</protein>
<dbReference type="AlphaFoldDB" id="A0A370BJR0"/>
<comment type="caution">
    <text evidence="3">The sequence shown here is derived from an EMBL/GenBank/DDBJ whole genome shotgun (WGS) entry which is preliminary data.</text>
</comment>
<evidence type="ECO:0000313" key="3">
    <source>
        <dbReference type="EMBL" id="RDG39993.1"/>
    </source>
</evidence>
<evidence type="ECO:0000256" key="2">
    <source>
        <dbReference type="SAM" id="MobiDB-lite"/>
    </source>
</evidence>
<dbReference type="OrthoDB" id="4323238at2"/>
<keyword evidence="4" id="KW-1185">Reference proteome</keyword>
<evidence type="ECO:0000313" key="4">
    <source>
        <dbReference type="Proteomes" id="UP000253741"/>
    </source>
</evidence>
<gene>
    <name evidence="3" type="ORF">DVH02_00760</name>
</gene>
<dbReference type="Proteomes" id="UP000253741">
    <property type="component" value="Unassembled WGS sequence"/>
</dbReference>
<accession>A0A370BJR0</accession>
<sequence length="234" mass="23532">MTSAPTTPSSVEATTALLRSELPELETQQQSLEKELATVTERLESVRTALTALEALSVTPVAQPAADAPEPEVSPAPAPEAQVPAQAAAPAEEASADPVAQPPAAAEEPKRAKRRPAKKAAPAKPAKAAKPAGAAKPAKAAKAAKPAGAAKPAEAKKAAATSDEDDKSGGLTEQILDVLAASGATPVRAREVAEALGRDATPGSINAVRSTLDRLVGSSRARRAGRGLYGPSDG</sequence>
<dbReference type="RefSeq" id="WP_114621702.1">
    <property type="nucleotide sequence ID" value="NZ_QQNA01000003.1"/>
</dbReference>
<feature type="compositionally biased region" description="Low complexity" evidence="2">
    <location>
        <begin position="119"/>
        <end position="152"/>
    </location>
</feature>